<reference evidence="1 2" key="1">
    <citation type="submission" date="2014-04" db="EMBL/GenBank/DDBJ databases">
        <title>Evolutionary Origins and Diversification of the Mycorrhizal Mutualists.</title>
        <authorList>
            <consortium name="DOE Joint Genome Institute"/>
            <consortium name="Mycorrhizal Genomics Consortium"/>
            <person name="Kohler A."/>
            <person name="Kuo A."/>
            <person name="Nagy L.G."/>
            <person name="Floudas D."/>
            <person name="Copeland A."/>
            <person name="Barry K.W."/>
            <person name="Cichocki N."/>
            <person name="Veneault-Fourrey C."/>
            <person name="LaButti K."/>
            <person name="Lindquist E.A."/>
            <person name="Lipzen A."/>
            <person name="Lundell T."/>
            <person name="Morin E."/>
            <person name="Murat C."/>
            <person name="Riley R."/>
            <person name="Ohm R."/>
            <person name="Sun H."/>
            <person name="Tunlid A."/>
            <person name="Henrissat B."/>
            <person name="Grigoriev I.V."/>
            <person name="Hibbett D.S."/>
            <person name="Martin F."/>
        </authorList>
    </citation>
    <scope>NUCLEOTIDE SEQUENCE [LARGE SCALE GENOMIC DNA]</scope>
    <source>
        <strain evidence="1 2">FD-317 M1</strain>
    </source>
</reference>
<dbReference type="AlphaFoldDB" id="A0A0D0C8B7"/>
<evidence type="ECO:0000313" key="2">
    <source>
        <dbReference type="Proteomes" id="UP000053593"/>
    </source>
</evidence>
<dbReference type="HOGENOM" id="CLU_054237_0_0_1"/>
<protein>
    <recommendedName>
        <fullName evidence="3">F-box domain-containing protein</fullName>
    </recommendedName>
</protein>
<keyword evidence="2" id="KW-1185">Reference proteome</keyword>
<dbReference type="Gene3D" id="3.80.10.10">
    <property type="entry name" value="Ribonuclease Inhibitor"/>
    <property type="match status" value="1"/>
</dbReference>
<accession>A0A0D0C8B7</accession>
<dbReference type="InterPro" id="IPR032675">
    <property type="entry name" value="LRR_dom_sf"/>
</dbReference>
<gene>
    <name evidence="1" type="ORF">GYMLUDRAFT_45062</name>
</gene>
<dbReference type="EMBL" id="KN834783">
    <property type="protein sequence ID" value="KIK58744.1"/>
    <property type="molecule type" value="Genomic_DNA"/>
</dbReference>
<sequence>MSRARSSKTRNTLYRTLNQDGYVPESILPVVRECVIREWDRLHLKAHAIDALLTAYSNSLPRMNNITSLILINVTLTPSFLLNMRELSRLTSLALHSCDFGGVTARHVRDFLTPLNLEKFELDGAHWEQTSTKDVRGIRAAFISAFGNLFELKCDQHWPTRHLSSSSFTPPLQVLDIRVAMFIPSCVQEAIRFILKIPTLVSLTINDDTLFYIPISLDPVTECVSLSSFPQLRHLNCPPSLVSALVGQHNLSQLSFTTAPLESYTLTTSDVRPALSQMLSRSDAWFRLSRYQSIQELHIPVTFAQGISADANGAALSQLKKLTIDGYTMSPRDVVCNADQVKSFATTFATPSLRHLRFINMPFAAQSATDAEPKQAAVLIQEKYFTGLNRFSLWFTTGDRWEFMKDPVNEMWGPYDPGE</sequence>
<name>A0A0D0C8B7_9AGAR</name>
<proteinExistence type="predicted"/>
<dbReference type="SUPFAM" id="SSF52047">
    <property type="entry name" value="RNI-like"/>
    <property type="match status" value="1"/>
</dbReference>
<evidence type="ECO:0008006" key="3">
    <source>
        <dbReference type="Google" id="ProtNLM"/>
    </source>
</evidence>
<organism evidence="1 2">
    <name type="scientific">Collybiopsis luxurians FD-317 M1</name>
    <dbReference type="NCBI Taxonomy" id="944289"/>
    <lineage>
        <taxon>Eukaryota</taxon>
        <taxon>Fungi</taxon>
        <taxon>Dikarya</taxon>
        <taxon>Basidiomycota</taxon>
        <taxon>Agaricomycotina</taxon>
        <taxon>Agaricomycetes</taxon>
        <taxon>Agaricomycetidae</taxon>
        <taxon>Agaricales</taxon>
        <taxon>Marasmiineae</taxon>
        <taxon>Omphalotaceae</taxon>
        <taxon>Collybiopsis</taxon>
        <taxon>Collybiopsis luxurians</taxon>
    </lineage>
</organism>
<dbReference type="Proteomes" id="UP000053593">
    <property type="component" value="Unassembled WGS sequence"/>
</dbReference>
<evidence type="ECO:0000313" key="1">
    <source>
        <dbReference type="EMBL" id="KIK58744.1"/>
    </source>
</evidence>